<dbReference type="EMBL" id="WHOD01000045">
    <property type="protein sequence ID" value="NOU93271.1"/>
    <property type="molecule type" value="Genomic_DNA"/>
</dbReference>
<keyword evidence="3" id="KW-1185">Reference proteome</keyword>
<dbReference type="Gene3D" id="3.40.630.30">
    <property type="match status" value="1"/>
</dbReference>
<dbReference type="PANTHER" id="PTHR43792">
    <property type="entry name" value="GNAT FAMILY, PUTATIVE (AFU_ORTHOLOGUE AFUA_3G00765)-RELATED-RELATED"/>
    <property type="match status" value="1"/>
</dbReference>
<dbReference type="InterPro" id="IPR000182">
    <property type="entry name" value="GNAT_dom"/>
</dbReference>
<organism evidence="2 3">
    <name type="scientific">Paenibacillus foliorum</name>
    <dbReference type="NCBI Taxonomy" id="2654974"/>
    <lineage>
        <taxon>Bacteria</taxon>
        <taxon>Bacillati</taxon>
        <taxon>Bacillota</taxon>
        <taxon>Bacilli</taxon>
        <taxon>Bacillales</taxon>
        <taxon>Paenibacillaceae</taxon>
        <taxon>Paenibacillus</taxon>
    </lineage>
</organism>
<dbReference type="CDD" id="cd04301">
    <property type="entry name" value="NAT_SF"/>
    <property type="match status" value="1"/>
</dbReference>
<dbReference type="GO" id="GO:0008999">
    <property type="term" value="F:protein-N-terminal-alanine acetyltransferase activity"/>
    <property type="evidence" value="ECO:0007669"/>
    <property type="project" value="TreeGrafter"/>
</dbReference>
<dbReference type="RefSeq" id="WP_171651473.1">
    <property type="nucleotide sequence ID" value="NZ_WHOD01000045.1"/>
</dbReference>
<proteinExistence type="predicted"/>
<dbReference type="PROSITE" id="PS51186">
    <property type="entry name" value="GNAT"/>
    <property type="match status" value="1"/>
</dbReference>
<evidence type="ECO:0000313" key="3">
    <source>
        <dbReference type="Proteomes" id="UP000641588"/>
    </source>
</evidence>
<dbReference type="AlphaFoldDB" id="A0A972GZ69"/>
<dbReference type="SUPFAM" id="SSF55729">
    <property type="entry name" value="Acyl-CoA N-acyltransferases (Nat)"/>
    <property type="match status" value="1"/>
</dbReference>
<protein>
    <submittedName>
        <fullName evidence="2">GNAT family N-acetyltransferase</fullName>
    </submittedName>
</protein>
<dbReference type="PANTHER" id="PTHR43792:SF9">
    <property type="entry name" value="RIBOSOMAL-PROTEIN-ALANINE ACETYLTRANSFERASE"/>
    <property type="match status" value="1"/>
</dbReference>
<dbReference type="GO" id="GO:0005737">
    <property type="term" value="C:cytoplasm"/>
    <property type="evidence" value="ECO:0007669"/>
    <property type="project" value="TreeGrafter"/>
</dbReference>
<sequence length="181" mass="21657">MISFPLLETERLLLRQLITEDSRDLFQYFSKDEVTKYYDLESFTEIGQSEELIHTWNKRFQEKKGVRWGITIKSEDKIIGTCGFHNWSNEHFKAEIGYELAPEYWQQGIMTEALEALLPYGFRELELNRIEAFIDPDNISSRKLLEKIGLKEEGYLKDYFYEKNRFVDAVIFAILKRDYRI</sequence>
<dbReference type="Proteomes" id="UP000641588">
    <property type="component" value="Unassembled WGS sequence"/>
</dbReference>
<dbReference type="Pfam" id="PF13302">
    <property type="entry name" value="Acetyltransf_3"/>
    <property type="match status" value="1"/>
</dbReference>
<comment type="caution">
    <text evidence="2">The sequence shown here is derived from an EMBL/GenBank/DDBJ whole genome shotgun (WGS) entry which is preliminary data.</text>
</comment>
<accession>A0A972GZ69</accession>
<feature type="domain" description="N-acetyltransferase" evidence="1">
    <location>
        <begin position="12"/>
        <end position="168"/>
    </location>
</feature>
<dbReference type="InterPro" id="IPR016181">
    <property type="entry name" value="Acyl_CoA_acyltransferase"/>
</dbReference>
<gene>
    <name evidence="2" type="ORF">GC093_08575</name>
</gene>
<reference evidence="2" key="1">
    <citation type="submission" date="2019-10" db="EMBL/GenBank/DDBJ databases">
        <title>Description of Paenibacillus glebae sp. nov.</title>
        <authorList>
            <person name="Carlier A."/>
            <person name="Qi S."/>
        </authorList>
    </citation>
    <scope>NUCLEOTIDE SEQUENCE</scope>
    <source>
        <strain evidence="2">LMG 31456</strain>
    </source>
</reference>
<evidence type="ECO:0000259" key="1">
    <source>
        <dbReference type="PROSITE" id="PS51186"/>
    </source>
</evidence>
<name>A0A972GZ69_9BACL</name>
<evidence type="ECO:0000313" key="2">
    <source>
        <dbReference type="EMBL" id="NOU93271.1"/>
    </source>
</evidence>
<dbReference type="InterPro" id="IPR051531">
    <property type="entry name" value="N-acetyltransferase"/>
</dbReference>